<sequence length="98" mass="10245">MQGKNTTPLNPTSGVLGFDGTSTVIVPVFSPPFEVNVICPVCVPGDKSCVSIVTVTTSSAVVEPIAGFTISQEGWSQVISHVSVPLPQFVMKKSQVLV</sequence>
<dbReference type="AlphaFoldDB" id="A0A7G9Z667"/>
<dbReference type="EMBL" id="MT631627">
    <property type="protein sequence ID" value="QNO55751.1"/>
    <property type="molecule type" value="Genomic_DNA"/>
</dbReference>
<evidence type="ECO:0000313" key="1">
    <source>
        <dbReference type="EMBL" id="QNO55751.1"/>
    </source>
</evidence>
<gene>
    <name evidence="1" type="ORF">BDFDLMKG_00021</name>
</gene>
<name>A0A7G9Z667_9EURY</name>
<proteinExistence type="predicted"/>
<accession>A0A7G9Z667</accession>
<organism evidence="1">
    <name type="scientific">Candidatus Methanophaga sp. ANME-1 ERB7</name>
    <dbReference type="NCBI Taxonomy" id="2759913"/>
    <lineage>
        <taxon>Archaea</taxon>
        <taxon>Methanobacteriati</taxon>
        <taxon>Methanobacteriota</taxon>
        <taxon>Stenosarchaea group</taxon>
        <taxon>Methanomicrobia</taxon>
        <taxon>Candidatus Methanophagales</taxon>
        <taxon>Candidatus Methanophagaceae</taxon>
        <taxon>Candidatus Methanophaga</taxon>
    </lineage>
</organism>
<protein>
    <submittedName>
        <fullName evidence="1">Uncharacterized protein</fullName>
    </submittedName>
</protein>
<reference evidence="1" key="1">
    <citation type="submission" date="2020-06" db="EMBL/GenBank/DDBJ databases">
        <title>Unique genomic features of the anaerobic methanotrophic archaea.</title>
        <authorList>
            <person name="Chadwick G.L."/>
            <person name="Skennerton C.T."/>
            <person name="Laso-Perez R."/>
            <person name="Leu A.O."/>
            <person name="Speth D.R."/>
            <person name="Yu H."/>
            <person name="Morgan-Lang C."/>
            <person name="Hatzenpichler R."/>
            <person name="Goudeau D."/>
            <person name="Malmstrom R."/>
            <person name="Brazelton W.J."/>
            <person name="Woyke T."/>
            <person name="Hallam S.J."/>
            <person name="Tyson G.W."/>
            <person name="Wegener G."/>
            <person name="Boetius A."/>
            <person name="Orphan V."/>
        </authorList>
    </citation>
    <scope>NUCLEOTIDE SEQUENCE</scope>
</reference>